<name>A0ABS4XAU0_9MICC</name>
<dbReference type="InterPro" id="IPR021903">
    <property type="entry name" value="DUF3515"/>
</dbReference>
<gene>
    <name evidence="1" type="ORF">JOF47_001099</name>
</gene>
<evidence type="ECO:0000313" key="2">
    <source>
        <dbReference type="Proteomes" id="UP001296993"/>
    </source>
</evidence>
<organism evidence="1 2">
    <name type="scientific">Paeniglutamicibacter kerguelensis</name>
    <dbReference type="NCBI Taxonomy" id="254788"/>
    <lineage>
        <taxon>Bacteria</taxon>
        <taxon>Bacillati</taxon>
        <taxon>Actinomycetota</taxon>
        <taxon>Actinomycetes</taxon>
        <taxon>Micrococcales</taxon>
        <taxon>Micrococcaceae</taxon>
        <taxon>Paeniglutamicibacter</taxon>
    </lineage>
</organism>
<dbReference type="RefSeq" id="WP_209996449.1">
    <property type="nucleotide sequence ID" value="NZ_BAAAJY010000007.1"/>
</dbReference>
<sequence>MTVSNPAAPNSQRLFSVDSVSVPVKHRFSAAVAGAVVCVAVLTGCSPIANVQSADDAGNSLCAEMMVLLPSEIADQQKRQTNSQATAVWGNPSQLVLRCGVTPPPPSTDPCITVNGVDWLAKEGEKTWTLTTYGRTPATELIFDPNVIPSSTVLASLATAASKIPAQRHCTDVTKSEDIP</sequence>
<reference evidence="1 2" key="1">
    <citation type="submission" date="2021-03" db="EMBL/GenBank/DDBJ databases">
        <title>Sequencing the genomes of 1000 actinobacteria strains.</title>
        <authorList>
            <person name="Klenk H.-P."/>
        </authorList>
    </citation>
    <scope>NUCLEOTIDE SEQUENCE [LARGE SCALE GENOMIC DNA]</scope>
    <source>
        <strain evidence="1 2">DSM 15797</strain>
    </source>
</reference>
<proteinExistence type="predicted"/>
<protein>
    <recommendedName>
        <fullName evidence="3">DUF3515 domain-containing protein</fullName>
    </recommendedName>
</protein>
<dbReference type="Pfam" id="PF12028">
    <property type="entry name" value="DUF3515"/>
    <property type="match status" value="1"/>
</dbReference>
<evidence type="ECO:0000313" key="1">
    <source>
        <dbReference type="EMBL" id="MBP2385588.1"/>
    </source>
</evidence>
<dbReference type="Proteomes" id="UP001296993">
    <property type="component" value="Unassembled WGS sequence"/>
</dbReference>
<evidence type="ECO:0008006" key="3">
    <source>
        <dbReference type="Google" id="ProtNLM"/>
    </source>
</evidence>
<keyword evidence="2" id="KW-1185">Reference proteome</keyword>
<accession>A0ABS4XAU0</accession>
<dbReference type="EMBL" id="JAGIOF010000001">
    <property type="protein sequence ID" value="MBP2385588.1"/>
    <property type="molecule type" value="Genomic_DNA"/>
</dbReference>
<comment type="caution">
    <text evidence="1">The sequence shown here is derived from an EMBL/GenBank/DDBJ whole genome shotgun (WGS) entry which is preliminary data.</text>
</comment>